<name>A0AAP2D9Q8_9BACT</name>
<evidence type="ECO:0000256" key="1">
    <source>
        <dbReference type="SAM" id="SignalP"/>
    </source>
</evidence>
<dbReference type="EMBL" id="JAHESC010000020">
    <property type="protein sequence ID" value="MBT1687854.1"/>
    <property type="molecule type" value="Genomic_DNA"/>
</dbReference>
<sequence>MKKLALVFGMFLVAGVVLAKENPAPVERVGVMQFGTTLKVFYKGVESNDVKVSIYDEANRLIYKETIRKVDGFIRPYNLSQLSKGNYTVEVIDGAVRELEHVTI</sequence>
<keyword evidence="1" id="KW-0732">Signal</keyword>
<accession>A0AAP2D9Q8</accession>
<proteinExistence type="predicted"/>
<evidence type="ECO:0000313" key="2">
    <source>
        <dbReference type="EMBL" id="MBT1687854.1"/>
    </source>
</evidence>
<dbReference type="Gene3D" id="2.60.40.3080">
    <property type="match status" value="1"/>
</dbReference>
<organism evidence="2 3">
    <name type="scientific">Dawidia soli</name>
    <dbReference type="NCBI Taxonomy" id="2782352"/>
    <lineage>
        <taxon>Bacteria</taxon>
        <taxon>Pseudomonadati</taxon>
        <taxon>Bacteroidota</taxon>
        <taxon>Cytophagia</taxon>
        <taxon>Cytophagales</taxon>
        <taxon>Chryseotaleaceae</taxon>
        <taxon>Dawidia</taxon>
    </lineage>
</organism>
<evidence type="ECO:0008006" key="4">
    <source>
        <dbReference type="Google" id="ProtNLM"/>
    </source>
</evidence>
<gene>
    <name evidence="2" type="ORF">KK078_14895</name>
</gene>
<dbReference type="RefSeq" id="WP_254091081.1">
    <property type="nucleotide sequence ID" value="NZ_JAHESC010000020.1"/>
</dbReference>
<comment type="caution">
    <text evidence="2">The sequence shown here is derived from an EMBL/GenBank/DDBJ whole genome shotgun (WGS) entry which is preliminary data.</text>
</comment>
<feature type="signal peptide" evidence="1">
    <location>
        <begin position="1"/>
        <end position="19"/>
    </location>
</feature>
<reference evidence="2 3" key="1">
    <citation type="submission" date="2021-05" db="EMBL/GenBank/DDBJ databases">
        <title>A Polyphasic approach of four new species of the genus Ohtaekwangia: Ohtaekwangia histidinii sp. nov., Ohtaekwangia cretensis sp. nov., Ohtaekwangia indiensis sp. nov., Ohtaekwangia reichenbachii sp. nov. from diverse environment.</title>
        <authorList>
            <person name="Octaviana S."/>
        </authorList>
    </citation>
    <scope>NUCLEOTIDE SEQUENCE [LARGE SCALE GENOMIC DNA]</scope>
    <source>
        <strain evidence="2 3">PWU37</strain>
    </source>
</reference>
<dbReference type="Proteomes" id="UP001319180">
    <property type="component" value="Unassembled WGS sequence"/>
</dbReference>
<dbReference type="AlphaFoldDB" id="A0AAP2D9Q8"/>
<feature type="chain" id="PRO_5042976153" description="Por secretion system C-terminal sorting domain-containing protein" evidence="1">
    <location>
        <begin position="20"/>
        <end position="104"/>
    </location>
</feature>
<keyword evidence="3" id="KW-1185">Reference proteome</keyword>
<protein>
    <recommendedName>
        <fullName evidence="4">Por secretion system C-terminal sorting domain-containing protein</fullName>
    </recommendedName>
</protein>
<evidence type="ECO:0000313" key="3">
    <source>
        <dbReference type="Proteomes" id="UP001319180"/>
    </source>
</evidence>